<accession>A0AA39RXG9</accession>
<keyword evidence="3" id="KW-1185">Reference proteome</keyword>
<name>A0AA39RXG9_ACESA</name>
<dbReference type="GO" id="GO:0003676">
    <property type="term" value="F:nucleic acid binding"/>
    <property type="evidence" value="ECO:0007669"/>
    <property type="project" value="InterPro"/>
</dbReference>
<dbReference type="GO" id="GO:0004523">
    <property type="term" value="F:RNA-DNA hybrid ribonuclease activity"/>
    <property type="evidence" value="ECO:0007669"/>
    <property type="project" value="InterPro"/>
</dbReference>
<dbReference type="EMBL" id="JAUESC010000384">
    <property type="protein sequence ID" value="KAK0580817.1"/>
    <property type="molecule type" value="Genomic_DNA"/>
</dbReference>
<evidence type="ECO:0000313" key="3">
    <source>
        <dbReference type="Proteomes" id="UP001168877"/>
    </source>
</evidence>
<organism evidence="2 3">
    <name type="scientific">Acer saccharum</name>
    <name type="common">Sugar maple</name>
    <dbReference type="NCBI Taxonomy" id="4024"/>
    <lineage>
        <taxon>Eukaryota</taxon>
        <taxon>Viridiplantae</taxon>
        <taxon>Streptophyta</taxon>
        <taxon>Embryophyta</taxon>
        <taxon>Tracheophyta</taxon>
        <taxon>Spermatophyta</taxon>
        <taxon>Magnoliopsida</taxon>
        <taxon>eudicotyledons</taxon>
        <taxon>Gunneridae</taxon>
        <taxon>Pentapetalae</taxon>
        <taxon>rosids</taxon>
        <taxon>malvids</taxon>
        <taxon>Sapindales</taxon>
        <taxon>Sapindaceae</taxon>
        <taxon>Hippocastanoideae</taxon>
        <taxon>Acereae</taxon>
        <taxon>Acer</taxon>
    </lineage>
</organism>
<proteinExistence type="predicted"/>
<dbReference type="Proteomes" id="UP001168877">
    <property type="component" value="Unassembled WGS sequence"/>
</dbReference>
<dbReference type="InterPro" id="IPR002156">
    <property type="entry name" value="RNaseH_domain"/>
</dbReference>
<reference evidence="2" key="2">
    <citation type="submission" date="2023-06" db="EMBL/GenBank/DDBJ databases">
        <authorList>
            <person name="Swenson N.G."/>
            <person name="Wegrzyn J.L."/>
            <person name="Mcevoy S.L."/>
        </authorList>
    </citation>
    <scope>NUCLEOTIDE SEQUENCE</scope>
    <source>
        <strain evidence="2">NS2018</strain>
        <tissue evidence="2">Leaf</tissue>
    </source>
</reference>
<protein>
    <recommendedName>
        <fullName evidence="1">RNase H type-1 domain-containing protein</fullName>
    </recommendedName>
</protein>
<sequence>MAIEKATQLCASNSLMLGQDIVIVSDSKVTVSLINDKGFGSLKHLYMVYDIRSYLETFSGTVVSFNSRASNSFVDNLAKLGSNMARDFI</sequence>
<comment type="caution">
    <text evidence="2">The sequence shown here is derived from an EMBL/GenBank/DDBJ whole genome shotgun (WGS) entry which is preliminary data.</text>
</comment>
<dbReference type="Pfam" id="PF13456">
    <property type="entry name" value="RVT_3"/>
    <property type="match status" value="1"/>
</dbReference>
<gene>
    <name evidence="2" type="ORF">LWI29_006581</name>
</gene>
<reference evidence="2" key="1">
    <citation type="journal article" date="2022" name="Plant J.">
        <title>Strategies of tolerance reflected in two North American maple genomes.</title>
        <authorList>
            <person name="McEvoy S.L."/>
            <person name="Sezen U.U."/>
            <person name="Trouern-Trend A."/>
            <person name="McMahon S.M."/>
            <person name="Schaberg P.G."/>
            <person name="Yang J."/>
            <person name="Wegrzyn J.L."/>
            <person name="Swenson N.G."/>
        </authorList>
    </citation>
    <scope>NUCLEOTIDE SEQUENCE</scope>
    <source>
        <strain evidence="2">NS2018</strain>
    </source>
</reference>
<evidence type="ECO:0000313" key="2">
    <source>
        <dbReference type="EMBL" id="KAK0580817.1"/>
    </source>
</evidence>
<dbReference type="AlphaFoldDB" id="A0AA39RXG9"/>
<feature type="domain" description="RNase H type-1" evidence="1">
    <location>
        <begin position="20"/>
        <end position="80"/>
    </location>
</feature>
<evidence type="ECO:0000259" key="1">
    <source>
        <dbReference type="Pfam" id="PF13456"/>
    </source>
</evidence>